<dbReference type="InterPro" id="IPR000412">
    <property type="entry name" value="ABC_2_transport"/>
</dbReference>
<dbReference type="PROSITE" id="PS51012">
    <property type="entry name" value="ABC_TM2"/>
    <property type="match status" value="1"/>
</dbReference>
<dbReference type="PANTHER" id="PTHR43229">
    <property type="entry name" value="NODULATION PROTEIN J"/>
    <property type="match status" value="1"/>
</dbReference>
<name>A0ABW3S463_9BACL</name>
<feature type="transmembrane region" description="Helical" evidence="5">
    <location>
        <begin position="218"/>
        <end position="238"/>
    </location>
</feature>
<evidence type="ECO:0000256" key="4">
    <source>
        <dbReference type="ARBA" id="ARBA00023136"/>
    </source>
</evidence>
<protein>
    <submittedName>
        <fullName evidence="7">ABC transporter permease</fullName>
    </submittedName>
</protein>
<proteinExistence type="predicted"/>
<keyword evidence="4 5" id="KW-0472">Membrane</keyword>
<dbReference type="RefSeq" id="WP_379322003.1">
    <property type="nucleotide sequence ID" value="NZ_JBHTLM010000035.1"/>
</dbReference>
<organism evidence="7 8">
    <name type="scientific">Paenibacillus puldeungensis</name>
    <dbReference type="NCBI Taxonomy" id="696536"/>
    <lineage>
        <taxon>Bacteria</taxon>
        <taxon>Bacillati</taxon>
        <taxon>Bacillota</taxon>
        <taxon>Bacilli</taxon>
        <taxon>Bacillales</taxon>
        <taxon>Paenibacillaceae</taxon>
        <taxon>Paenibacillus</taxon>
    </lineage>
</organism>
<feature type="transmembrane region" description="Helical" evidence="5">
    <location>
        <begin position="166"/>
        <end position="184"/>
    </location>
</feature>
<feature type="transmembrane region" description="Helical" evidence="5">
    <location>
        <begin position="133"/>
        <end position="154"/>
    </location>
</feature>
<comment type="subcellular location">
    <subcellularLocation>
        <location evidence="1">Membrane</location>
        <topology evidence="1">Multi-pass membrane protein</topology>
    </subcellularLocation>
</comment>
<dbReference type="PANTHER" id="PTHR43229:SF2">
    <property type="entry name" value="NODULATION PROTEIN J"/>
    <property type="match status" value="1"/>
</dbReference>
<evidence type="ECO:0000256" key="5">
    <source>
        <dbReference type="SAM" id="Phobius"/>
    </source>
</evidence>
<keyword evidence="8" id="KW-1185">Reference proteome</keyword>
<evidence type="ECO:0000256" key="2">
    <source>
        <dbReference type="ARBA" id="ARBA00022692"/>
    </source>
</evidence>
<dbReference type="InterPro" id="IPR051784">
    <property type="entry name" value="Nod_factor_ABC_transporter"/>
</dbReference>
<dbReference type="PIRSF" id="PIRSF006648">
    <property type="entry name" value="DrrB"/>
    <property type="match status" value="1"/>
</dbReference>
<keyword evidence="2 5" id="KW-0812">Transmembrane</keyword>
<dbReference type="InterPro" id="IPR047817">
    <property type="entry name" value="ABC2_TM_bact-type"/>
</dbReference>
<evidence type="ECO:0000256" key="1">
    <source>
        <dbReference type="ARBA" id="ARBA00004141"/>
    </source>
</evidence>
<evidence type="ECO:0000259" key="6">
    <source>
        <dbReference type="PROSITE" id="PS51012"/>
    </source>
</evidence>
<feature type="domain" description="ABC transmembrane type-2" evidence="6">
    <location>
        <begin position="20"/>
        <end position="242"/>
    </location>
</feature>
<comment type="caution">
    <text evidence="7">The sequence shown here is derived from an EMBL/GenBank/DDBJ whole genome shotgun (WGS) entry which is preliminary data.</text>
</comment>
<dbReference type="InterPro" id="IPR013525">
    <property type="entry name" value="ABC2_TM"/>
</dbReference>
<accession>A0ABW3S463</accession>
<evidence type="ECO:0000313" key="8">
    <source>
        <dbReference type="Proteomes" id="UP001597262"/>
    </source>
</evidence>
<dbReference type="Proteomes" id="UP001597262">
    <property type="component" value="Unassembled WGS sequence"/>
</dbReference>
<keyword evidence="3 5" id="KW-1133">Transmembrane helix</keyword>
<dbReference type="EMBL" id="JBHTLM010000035">
    <property type="protein sequence ID" value="MFD1179578.1"/>
    <property type="molecule type" value="Genomic_DNA"/>
</dbReference>
<evidence type="ECO:0000313" key="7">
    <source>
        <dbReference type="EMBL" id="MFD1179578.1"/>
    </source>
</evidence>
<sequence>MNTIKMQCKVEFLRIWRNPYYVFWSLLMPIIFYFIFTKVVNTGVDNQGEWQAHYLMSMAAFSVMGSAIMQMGIRLVQERNQGWTTLLGVTPLSSSVYFLGKMFGQTVMHLCSILIIFIAGFFINGVSLSISEWILSGLWILIAAIPFLALGTLIGSMKRADTASGISNVLYLLLALGGGMWMPMEIFPKVMQQIGKWLPSYNYGNGAWMIIQGEAPELRSVAILLGYLAVFMILSVYIRNKQKVA</sequence>
<reference evidence="8" key="1">
    <citation type="journal article" date="2019" name="Int. J. Syst. Evol. Microbiol.">
        <title>The Global Catalogue of Microorganisms (GCM) 10K type strain sequencing project: providing services to taxonomists for standard genome sequencing and annotation.</title>
        <authorList>
            <consortium name="The Broad Institute Genomics Platform"/>
            <consortium name="The Broad Institute Genome Sequencing Center for Infectious Disease"/>
            <person name="Wu L."/>
            <person name="Ma J."/>
        </authorList>
    </citation>
    <scope>NUCLEOTIDE SEQUENCE [LARGE SCALE GENOMIC DNA]</scope>
    <source>
        <strain evidence="8">CCUG 59189</strain>
    </source>
</reference>
<feature type="transmembrane region" description="Helical" evidence="5">
    <location>
        <begin position="107"/>
        <end position="127"/>
    </location>
</feature>
<dbReference type="Pfam" id="PF12698">
    <property type="entry name" value="ABC2_membrane_3"/>
    <property type="match status" value="1"/>
</dbReference>
<feature type="transmembrane region" description="Helical" evidence="5">
    <location>
        <begin position="52"/>
        <end position="76"/>
    </location>
</feature>
<gene>
    <name evidence="7" type="ORF">ACFQ3W_25220</name>
</gene>
<evidence type="ECO:0000256" key="3">
    <source>
        <dbReference type="ARBA" id="ARBA00022989"/>
    </source>
</evidence>
<feature type="transmembrane region" description="Helical" evidence="5">
    <location>
        <begin position="20"/>
        <end position="40"/>
    </location>
</feature>